<accession>A0AAV2EXI6</accession>
<reference evidence="1 2" key="1">
    <citation type="submission" date="2024-04" db="EMBL/GenBank/DDBJ databases">
        <authorList>
            <person name="Fracassetti M."/>
        </authorList>
    </citation>
    <scope>NUCLEOTIDE SEQUENCE [LARGE SCALE GENOMIC DNA]</scope>
</reference>
<dbReference type="Proteomes" id="UP001497516">
    <property type="component" value="Chromosome 5"/>
</dbReference>
<dbReference type="EMBL" id="OZ034818">
    <property type="protein sequence ID" value="CAL1390524.1"/>
    <property type="molecule type" value="Genomic_DNA"/>
</dbReference>
<organism evidence="1 2">
    <name type="scientific">Linum trigynum</name>
    <dbReference type="NCBI Taxonomy" id="586398"/>
    <lineage>
        <taxon>Eukaryota</taxon>
        <taxon>Viridiplantae</taxon>
        <taxon>Streptophyta</taxon>
        <taxon>Embryophyta</taxon>
        <taxon>Tracheophyta</taxon>
        <taxon>Spermatophyta</taxon>
        <taxon>Magnoliopsida</taxon>
        <taxon>eudicotyledons</taxon>
        <taxon>Gunneridae</taxon>
        <taxon>Pentapetalae</taxon>
        <taxon>rosids</taxon>
        <taxon>fabids</taxon>
        <taxon>Malpighiales</taxon>
        <taxon>Linaceae</taxon>
        <taxon>Linum</taxon>
    </lineage>
</organism>
<name>A0AAV2EXI6_9ROSI</name>
<gene>
    <name evidence="1" type="ORF">LTRI10_LOCUS31304</name>
</gene>
<evidence type="ECO:0000313" key="2">
    <source>
        <dbReference type="Proteomes" id="UP001497516"/>
    </source>
</evidence>
<proteinExistence type="predicted"/>
<dbReference type="AlphaFoldDB" id="A0AAV2EXI6"/>
<protein>
    <submittedName>
        <fullName evidence="1">Uncharacterized protein</fullName>
    </submittedName>
</protein>
<evidence type="ECO:0000313" key="1">
    <source>
        <dbReference type="EMBL" id="CAL1390524.1"/>
    </source>
</evidence>
<keyword evidence="2" id="KW-1185">Reference proteome</keyword>
<sequence length="133" mass="14407">MKEEGEVYIGFRLPAGRQYCNFANTKTASPTMVYVFPGQNRSLPLRFSIRDTDRSRSALGSLPNPTVQRTAASLGGLLAALALIAASPRVSLVKPRLHYIDIHLYMVEGGVLLLVMAKEMGVEMNGTKGGVVI</sequence>